<dbReference type="EMBL" id="JACHMC010000001">
    <property type="protein sequence ID" value="MBB4883206.1"/>
    <property type="molecule type" value="Genomic_DNA"/>
</dbReference>
<protein>
    <submittedName>
        <fullName evidence="1">Transposase</fullName>
    </submittedName>
</protein>
<accession>A0A7W7PA66</accession>
<dbReference type="Gene3D" id="1.10.10.10">
    <property type="entry name" value="Winged helix-like DNA-binding domain superfamily/Winged helix DNA-binding domain"/>
    <property type="match status" value="1"/>
</dbReference>
<dbReference type="InterPro" id="IPR009057">
    <property type="entry name" value="Homeodomain-like_sf"/>
</dbReference>
<proteinExistence type="predicted"/>
<reference evidence="1 2" key="1">
    <citation type="submission" date="2020-08" db="EMBL/GenBank/DDBJ databases">
        <title>Sequencing the genomes of 1000 actinobacteria strains.</title>
        <authorList>
            <person name="Klenk H.-P."/>
        </authorList>
    </citation>
    <scope>NUCLEOTIDE SEQUENCE [LARGE SCALE GENOMIC DNA]</scope>
    <source>
        <strain evidence="1 2">DSM 19079</strain>
    </source>
</reference>
<gene>
    <name evidence="1" type="ORF">BJ976_001557</name>
</gene>
<dbReference type="GO" id="GO:0004803">
    <property type="term" value="F:transposase activity"/>
    <property type="evidence" value="ECO:0007669"/>
    <property type="project" value="InterPro"/>
</dbReference>
<evidence type="ECO:0000313" key="1">
    <source>
        <dbReference type="EMBL" id="MBB4883206.1"/>
    </source>
</evidence>
<sequence>MPQKYTPEFKARALKLIEERVRAEQCSGWVACTVVGEALGGISPHTLRNWWKQDRIDQGEAPGLSTAEAEEITKLRRENLELRRANEILRKASAFFAAEPGRPTTR</sequence>
<dbReference type="InterPro" id="IPR002514">
    <property type="entry name" value="Transposase_8"/>
</dbReference>
<dbReference type="GO" id="GO:0006313">
    <property type="term" value="P:DNA transposition"/>
    <property type="evidence" value="ECO:0007669"/>
    <property type="project" value="InterPro"/>
</dbReference>
<dbReference type="RefSeq" id="WP_415783629.1">
    <property type="nucleotide sequence ID" value="NZ_BMLA01000002.1"/>
</dbReference>
<dbReference type="Proteomes" id="UP000560081">
    <property type="component" value="Unassembled WGS sequence"/>
</dbReference>
<dbReference type="Pfam" id="PF01527">
    <property type="entry name" value="HTH_Tnp_1"/>
    <property type="match status" value="1"/>
</dbReference>
<organism evidence="1 2">
    <name type="scientific">Micrococcus flavus</name>
    <dbReference type="NCBI Taxonomy" id="384602"/>
    <lineage>
        <taxon>Bacteria</taxon>
        <taxon>Bacillati</taxon>
        <taxon>Actinomycetota</taxon>
        <taxon>Actinomycetes</taxon>
        <taxon>Micrococcales</taxon>
        <taxon>Micrococcaceae</taxon>
        <taxon>Micrococcus</taxon>
    </lineage>
</organism>
<comment type="caution">
    <text evidence="1">The sequence shown here is derived from an EMBL/GenBank/DDBJ whole genome shotgun (WGS) entry which is preliminary data.</text>
</comment>
<evidence type="ECO:0000313" key="2">
    <source>
        <dbReference type="Proteomes" id="UP000560081"/>
    </source>
</evidence>
<name>A0A7W7PA66_9MICC</name>
<dbReference type="InterPro" id="IPR036388">
    <property type="entry name" value="WH-like_DNA-bd_sf"/>
</dbReference>
<dbReference type="AlphaFoldDB" id="A0A7W7PA66"/>
<dbReference type="SUPFAM" id="SSF46689">
    <property type="entry name" value="Homeodomain-like"/>
    <property type="match status" value="1"/>
</dbReference>
<dbReference type="GO" id="GO:0003677">
    <property type="term" value="F:DNA binding"/>
    <property type="evidence" value="ECO:0007669"/>
    <property type="project" value="InterPro"/>
</dbReference>
<keyword evidence="2" id="KW-1185">Reference proteome</keyword>